<evidence type="ECO:0000256" key="5">
    <source>
        <dbReference type="ARBA" id="ARBA00022741"/>
    </source>
</evidence>
<keyword evidence="4" id="KW-0963">Cytoplasm</keyword>
<feature type="compositionally biased region" description="Polar residues" evidence="10">
    <location>
        <begin position="1"/>
        <end position="10"/>
    </location>
</feature>
<evidence type="ECO:0000256" key="10">
    <source>
        <dbReference type="SAM" id="MobiDB-lite"/>
    </source>
</evidence>
<evidence type="ECO:0000256" key="7">
    <source>
        <dbReference type="ARBA" id="ARBA00023186"/>
    </source>
</evidence>
<dbReference type="CDD" id="cd03338">
    <property type="entry name" value="TCP1_delta"/>
    <property type="match status" value="1"/>
</dbReference>
<dbReference type="InterPro" id="IPR053374">
    <property type="entry name" value="TCP-1_chaperonin"/>
</dbReference>
<evidence type="ECO:0000256" key="9">
    <source>
        <dbReference type="RuleBase" id="RU004192"/>
    </source>
</evidence>
<dbReference type="NCBIfam" id="TIGR02342">
    <property type="entry name" value="chap_CCT_delta"/>
    <property type="match status" value="1"/>
</dbReference>
<dbReference type="PROSITE" id="PS00751">
    <property type="entry name" value="TCP1_2"/>
    <property type="match status" value="1"/>
</dbReference>
<dbReference type="SUPFAM" id="SSF52029">
    <property type="entry name" value="GroEL apical domain-like"/>
    <property type="match status" value="1"/>
</dbReference>
<dbReference type="EMBL" id="BPLR01001613">
    <property type="protein sequence ID" value="GIZ03500.1"/>
    <property type="molecule type" value="Genomic_DNA"/>
</dbReference>
<evidence type="ECO:0000256" key="4">
    <source>
        <dbReference type="ARBA" id="ARBA00022490"/>
    </source>
</evidence>
<evidence type="ECO:0000256" key="8">
    <source>
        <dbReference type="RuleBase" id="RU004187"/>
    </source>
</evidence>
<dbReference type="PROSITE" id="PS00995">
    <property type="entry name" value="TCP1_3"/>
    <property type="match status" value="1"/>
</dbReference>
<reference evidence="11 12" key="1">
    <citation type="submission" date="2021-06" db="EMBL/GenBank/DDBJ databases">
        <title>Caerostris extrusa draft genome.</title>
        <authorList>
            <person name="Kono N."/>
            <person name="Arakawa K."/>
        </authorList>
    </citation>
    <scope>NUCLEOTIDE SEQUENCE [LARGE SCALE GENOMIC DNA]</scope>
</reference>
<dbReference type="InterPro" id="IPR002423">
    <property type="entry name" value="Cpn60/GroEL/TCP-1"/>
</dbReference>
<evidence type="ECO:0000256" key="3">
    <source>
        <dbReference type="ARBA" id="ARBA00016107"/>
    </source>
</evidence>
<comment type="similarity">
    <text evidence="2 8">Belongs to the TCP-1 chaperonin family.</text>
</comment>
<evidence type="ECO:0000256" key="1">
    <source>
        <dbReference type="ARBA" id="ARBA00004496"/>
    </source>
</evidence>
<proteinExistence type="inferred from homology"/>
<dbReference type="Gene3D" id="3.50.7.10">
    <property type="entry name" value="GroEL"/>
    <property type="match status" value="1"/>
</dbReference>
<dbReference type="InterPro" id="IPR027410">
    <property type="entry name" value="TCP-1-like_intermed_sf"/>
</dbReference>
<dbReference type="InterPro" id="IPR027413">
    <property type="entry name" value="GROEL-like_equatorial_sf"/>
</dbReference>
<protein>
    <recommendedName>
        <fullName evidence="3 9">T-complex protein 1 subunit delta</fullName>
    </recommendedName>
</protein>
<keyword evidence="5 8" id="KW-0547">Nucleotide-binding</keyword>
<dbReference type="PANTHER" id="PTHR11353">
    <property type="entry name" value="CHAPERONIN"/>
    <property type="match status" value="1"/>
</dbReference>
<dbReference type="InterPro" id="IPR054827">
    <property type="entry name" value="thermosome_alpha"/>
</dbReference>
<keyword evidence="6 8" id="KW-0067">ATP-binding</keyword>
<accession>A0AAV4YAV7</accession>
<name>A0AAV4YAV7_CAEEX</name>
<dbReference type="GO" id="GO:0005737">
    <property type="term" value="C:cytoplasm"/>
    <property type="evidence" value="ECO:0007669"/>
    <property type="project" value="UniProtKB-SubCell"/>
</dbReference>
<dbReference type="Gene3D" id="3.30.260.10">
    <property type="entry name" value="TCP-1-like chaperonin intermediate domain"/>
    <property type="match status" value="1"/>
</dbReference>
<dbReference type="InterPro" id="IPR017998">
    <property type="entry name" value="Chaperone_TCP-1"/>
</dbReference>
<dbReference type="AlphaFoldDB" id="A0AAV4YAV7"/>
<dbReference type="Proteomes" id="UP001054945">
    <property type="component" value="Unassembled WGS sequence"/>
</dbReference>
<dbReference type="Pfam" id="PF00118">
    <property type="entry name" value="Cpn60_TCP1"/>
    <property type="match status" value="1"/>
</dbReference>
<sequence>MAPSNTATKRSGNGGNSGGQSYQDKEKPKQIRDSNIVAAKAVCDAIRTSLGPRGMDKMIQSGNGDVTITNDGATILKQMQVLHPAAKLLVDLSKAQDIEAGDGTTTVVVITGSMLDAASKLLDKGIHPTIISESFQNATEKAVEILNNMAIPLELSDRESLLKSATTALSSKIVSQHSMLLAPLAVDAVMKVIDPAVDTNVNLKDIKIMKQLGGTVDDMELIDGLLFKQRSAGLGGVTKVEKAKIGLIQFCVSPPKTNMDNRIVVSDYTQMDRVLREERTYLLNIVKQVKKAGCNVLLIQKSILRDAITDLALHFFAKMKIMVIKEIERDDIEFVCKTLGCRPIASLDHFVPEALGSAELVQEFDAGGVKYVKVTGVANPGKTVTLFLRGSNNLVLEEADRSLHDALCVIRCLALIAGGGAPEIELSLRLAEYSRTLQGMEAYCVRSYADSFEIIPYTLAENAGLNAIVTVTELRNKHANGEKNAGINVRKGTVTNILEENVVQPLLVSVSAVTLASETVQTIMKIDDIVNVMR</sequence>
<comment type="subcellular location">
    <subcellularLocation>
        <location evidence="1">Cytoplasm</location>
    </subcellularLocation>
</comment>
<dbReference type="NCBIfam" id="NF041083">
    <property type="entry name" value="thermosome_beta"/>
    <property type="match status" value="1"/>
</dbReference>
<dbReference type="SUPFAM" id="SSF48592">
    <property type="entry name" value="GroEL equatorial domain-like"/>
    <property type="match status" value="1"/>
</dbReference>
<gene>
    <name evidence="11" type="primary">CCT4</name>
    <name evidence="11" type="ORF">CEXT_126761</name>
</gene>
<dbReference type="GO" id="GO:0016887">
    <property type="term" value="F:ATP hydrolysis activity"/>
    <property type="evidence" value="ECO:0007669"/>
    <property type="project" value="InterPro"/>
</dbReference>
<keyword evidence="12" id="KW-1185">Reference proteome</keyword>
<dbReference type="PROSITE" id="PS00750">
    <property type="entry name" value="TCP1_1"/>
    <property type="match status" value="1"/>
</dbReference>
<dbReference type="InterPro" id="IPR012717">
    <property type="entry name" value="Chap_CCT_delta"/>
</dbReference>
<dbReference type="PRINTS" id="PR00304">
    <property type="entry name" value="TCOMPLEXTCP1"/>
</dbReference>
<evidence type="ECO:0000256" key="2">
    <source>
        <dbReference type="ARBA" id="ARBA00008020"/>
    </source>
</evidence>
<organism evidence="11 12">
    <name type="scientific">Caerostris extrusa</name>
    <name type="common">Bark spider</name>
    <name type="synonym">Caerostris bankana</name>
    <dbReference type="NCBI Taxonomy" id="172846"/>
    <lineage>
        <taxon>Eukaryota</taxon>
        <taxon>Metazoa</taxon>
        <taxon>Ecdysozoa</taxon>
        <taxon>Arthropoda</taxon>
        <taxon>Chelicerata</taxon>
        <taxon>Arachnida</taxon>
        <taxon>Araneae</taxon>
        <taxon>Araneomorphae</taxon>
        <taxon>Entelegynae</taxon>
        <taxon>Araneoidea</taxon>
        <taxon>Araneidae</taxon>
        <taxon>Caerostris</taxon>
    </lineage>
</organism>
<dbReference type="InterPro" id="IPR002194">
    <property type="entry name" value="Chaperonin_TCP-1_CS"/>
</dbReference>
<dbReference type="GO" id="GO:0140662">
    <property type="term" value="F:ATP-dependent protein folding chaperone"/>
    <property type="evidence" value="ECO:0007669"/>
    <property type="project" value="InterPro"/>
</dbReference>
<dbReference type="NCBIfam" id="NF041082">
    <property type="entry name" value="thermosome_alpha"/>
    <property type="match status" value="1"/>
</dbReference>
<comment type="caution">
    <text evidence="11">The sequence shown here is derived from an EMBL/GenBank/DDBJ whole genome shotgun (WGS) entry which is preliminary data.</text>
</comment>
<keyword evidence="7 8" id="KW-0143">Chaperone</keyword>
<dbReference type="SUPFAM" id="SSF54849">
    <property type="entry name" value="GroEL-intermediate domain like"/>
    <property type="match status" value="1"/>
</dbReference>
<dbReference type="InterPro" id="IPR027409">
    <property type="entry name" value="GroEL-like_apical_dom_sf"/>
</dbReference>
<evidence type="ECO:0000256" key="6">
    <source>
        <dbReference type="ARBA" id="ARBA00022840"/>
    </source>
</evidence>
<evidence type="ECO:0000313" key="11">
    <source>
        <dbReference type="EMBL" id="GIZ03500.1"/>
    </source>
</evidence>
<dbReference type="GO" id="GO:0005524">
    <property type="term" value="F:ATP binding"/>
    <property type="evidence" value="ECO:0007669"/>
    <property type="project" value="UniProtKB-KW"/>
</dbReference>
<dbReference type="GO" id="GO:0051082">
    <property type="term" value="F:unfolded protein binding"/>
    <property type="evidence" value="ECO:0007669"/>
    <property type="project" value="InterPro"/>
</dbReference>
<dbReference type="FunFam" id="3.50.7.10:FF:000010">
    <property type="entry name" value="T-complex protein 1 subunit delta"/>
    <property type="match status" value="1"/>
</dbReference>
<dbReference type="Gene3D" id="1.10.560.10">
    <property type="entry name" value="GroEL-like equatorial domain"/>
    <property type="match status" value="1"/>
</dbReference>
<feature type="region of interest" description="Disordered" evidence="10">
    <location>
        <begin position="1"/>
        <end position="30"/>
    </location>
</feature>
<evidence type="ECO:0000313" key="12">
    <source>
        <dbReference type="Proteomes" id="UP001054945"/>
    </source>
</evidence>